<dbReference type="Gene3D" id="2.40.10.10">
    <property type="entry name" value="Trypsin-like serine proteases"/>
    <property type="match status" value="2"/>
</dbReference>
<dbReference type="GO" id="GO:0004252">
    <property type="term" value="F:serine-type endopeptidase activity"/>
    <property type="evidence" value="ECO:0007669"/>
    <property type="project" value="InterPro"/>
</dbReference>
<dbReference type="InterPro" id="IPR043504">
    <property type="entry name" value="Peptidase_S1_PA_chymotrypsin"/>
</dbReference>
<dbReference type="EMBL" id="JABWRJ010000001">
    <property type="protein sequence ID" value="MBC3444186.1"/>
    <property type="molecule type" value="Genomic_DNA"/>
</dbReference>
<dbReference type="Pfam" id="PF13365">
    <property type="entry name" value="Trypsin_2"/>
    <property type="match status" value="1"/>
</dbReference>
<evidence type="ECO:0000256" key="1">
    <source>
        <dbReference type="SAM" id="SignalP"/>
    </source>
</evidence>
<name>A0A923JYN7_9PSED</name>
<sequence length="510" mass="54962">MDDSIGKTWMRLAAIAALVSSMAACAPPAQTPPTIMPGAAQSNAPLLRSTDPGAERFIPVGKLRTGTGSYNCTASLIAGADTPAPDRPALILTAGHCVEESDDNTVIVDRPGEKAWSFTPAFFIDTQPKHVSFGIARVVYATMKDVDLAVLQLDATYGDLALHGVFPLRLATATTSPETPVELTHIPVTGVPTEEQFLRYSQCRANAHQFIFEAYIPWRWSKAIPNDCQGVAGGTSGSPMFVQDGKDVIAVLNTTATPGYVGCGPGRPCELTSEGLPVPREGSSYAIPVERLALALKADSTVDLSRLDSGLGVTLTRTTTNWSTRNTEEVDGELVPARWNLKVGSTDGFDLVRYKIGLANSTNCADIDGYSTPTPIEEQPLIEQPMPRQEGIYTACVIGGRANGTWQLPSNATVRLRRIDETPPAMAPRISERELGGQLEVRPEYVPWEVTNLRVKYGPAAVVDCDTPDGYGRHRNNHWYPVENQSEPWRFCAHGVDSAGNAGPAVTRDF</sequence>
<keyword evidence="1" id="KW-0732">Signal</keyword>
<proteinExistence type="predicted"/>
<dbReference type="PROSITE" id="PS51257">
    <property type="entry name" value="PROKAR_LIPOPROTEIN"/>
    <property type="match status" value="1"/>
</dbReference>
<dbReference type="InterPro" id="IPR018114">
    <property type="entry name" value="TRYPSIN_HIS"/>
</dbReference>
<accession>A0A923JYN7</accession>
<dbReference type="RefSeq" id="WP_186731693.1">
    <property type="nucleotide sequence ID" value="NZ_JABWRJ020000003.1"/>
</dbReference>
<dbReference type="GO" id="GO:0006508">
    <property type="term" value="P:proteolysis"/>
    <property type="evidence" value="ECO:0007669"/>
    <property type="project" value="InterPro"/>
</dbReference>
<reference evidence="2" key="1">
    <citation type="journal article" date="2020" name="Microorganisms">
        <title>Reliable Identification of Environmental Pseudomonas Isolates Using the rpoD Gene.</title>
        <authorList>
            <consortium name="The Broad Institute Genome Sequencing Platform"/>
            <person name="Girard L."/>
            <person name="Lood C."/>
            <person name="Rokni-Zadeh H."/>
            <person name="van Noort V."/>
            <person name="Lavigne R."/>
            <person name="De Mot R."/>
        </authorList>
    </citation>
    <scope>NUCLEOTIDE SEQUENCE</scope>
    <source>
        <strain evidence="2">BW13M1</strain>
    </source>
</reference>
<evidence type="ECO:0000313" key="2">
    <source>
        <dbReference type="EMBL" id="MBC3444186.1"/>
    </source>
</evidence>
<dbReference type="AlphaFoldDB" id="A0A923JYN7"/>
<protein>
    <submittedName>
        <fullName evidence="2">Trypsin-like peptidase domain-containing protein</fullName>
    </submittedName>
</protein>
<organism evidence="2">
    <name type="scientific">Pseudomonas peradeniyensis</name>
    <dbReference type="NCBI Taxonomy" id="2745488"/>
    <lineage>
        <taxon>Bacteria</taxon>
        <taxon>Pseudomonadati</taxon>
        <taxon>Pseudomonadota</taxon>
        <taxon>Gammaproteobacteria</taxon>
        <taxon>Pseudomonadales</taxon>
        <taxon>Pseudomonadaceae</taxon>
        <taxon>Pseudomonas</taxon>
    </lineage>
</organism>
<comment type="caution">
    <text evidence="2">The sequence shown here is derived from an EMBL/GenBank/DDBJ whole genome shotgun (WGS) entry which is preliminary data.</text>
</comment>
<gene>
    <name evidence="2" type="ORF">HU751_00275</name>
</gene>
<feature type="signal peptide" evidence="1">
    <location>
        <begin position="1"/>
        <end position="26"/>
    </location>
</feature>
<dbReference type="PROSITE" id="PS00134">
    <property type="entry name" value="TRYPSIN_HIS"/>
    <property type="match status" value="1"/>
</dbReference>
<dbReference type="InterPro" id="IPR009003">
    <property type="entry name" value="Peptidase_S1_PA"/>
</dbReference>
<reference evidence="2" key="2">
    <citation type="submission" date="2020-07" db="EMBL/GenBank/DDBJ databases">
        <authorList>
            <person name="Lood C."/>
            <person name="Girard L."/>
        </authorList>
    </citation>
    <scope>NUCLEOTIDE SEQUENCE</scope>
    <source>
        <strain evidence="2">BW13M1</strain>
    </source>
</reference>
<dbReference type="SUPFAM" id="SSF50494">
    <property type="entry name" value="Trypsin-like serine proteases"/>
    <property type="match status" value="1"/>
</dbReference>
<feature type="chain" id="PRO_5036997344" evidence="1">
    <location>
        <begin position="27"/>
        <end position="510"/>
    </location>
</feature>